<protein>
    <submittedName>
        <fullName evidence="1">Uncharacterized protein</fullName>
    </submittedName>
</protein>
<comment type="caution">
    <text evidence="1">The sequence shown here is derived from an EMBL/GenBank/DDBJ whole genome shotgun (WGS) entry which is preliminary data.</text>
</comment>
<evidence type="ECO:0000313" key="2">
    <source>
        <dbReference type="Proteomes" id="UP001416858"/>
    </source>
</evidence>
<evidence type="ECO:0000313" key="1">
    <source>
        <dbReference type="EMBL" id="GAA5509348.1"/>
    </source>
</evidence>
<accession>A0ABP9W0F7</accession>
<name>A0ABP9W0F7_9BACT</name>
<proteinExistence type="predicted"/>
<keyword evidence="2" id="KW-1185">Reference proteome</keyword>
<reference evidence="1 2" key="1">
    <citation type="submission" date="2024-02" db="EMBL/GenBank/DDBJ databases">
        <title>Rhodopirellula caenicola NBRC 110016.</title>
        <authorList>
            <person name="Ichikawa N."/>
            <person name="Katano-Makiyama Y."/>
            <person name="Hidaka K."/>
        </authorList>
    </citation>
    <scope>NUCLEOTIDE SEQUENCE [LARGE SCALE GENOMIC DNA]</scope>
    <source>
        <strain evidence="1 2">NBRC 110016</strain>
    </source>
</reference>
<dbReference type="EMBL" id="BAABRO010000013">
    <property type="protein sequence ID" value="GAA5509348.1"/>
    <property type="molecule type" value="Genomic_DNA"/>
</dbReference>
<organism evidence="1 2">
    <name type="scientific">Novipirellula caenicola</name>
    <dbReference type="NCBI Taxonomy" id="1536901"/>
    <lineage>
        <taxon>Bacteria</taxon>
        <taxon>Pseudomonadati</taxon>
        <taxon>Planctomycetota</taxon>
        <taxon>Planctomycetia</taxon>
        <taxon>Pirellulales</taxon>
        <taxon>Pirellulaceae</taxon>
        <taxon>Novipirellula</taxon>
    </lineage>
</organism>
<sequence length="82" mass="9636">MSSRVTIAVQNGDRPIYFTGVIATMERPGFVTLSIPPEEQWSESLRWLTREQQERFATASFFKMLQMQITGRYLKLPRRQPE</sequence>
<gene>
    <name evidence="1" type="ORF">Rcae01_04847</name>
</gene>
<dbReference type="Proteomes" id="UP001416858">
    <property type="component" value="Unassembled WGS sequence"/>
</dbReference>